<gene>
    <name evidence="2" type="ORF">E2C01_080178</name>
</gene>
<proteinExistence type="predicted"/>
<feature type="region of interest" description="Disordered" evidence="1">
    <location>
        <begin position="1"/>
        <end position="30"/>
    </location>
</feature>
<sequence>MRCQGWKNDGARGHLLQNGERKDTPPPTDAVTTWERGRLGMGIRSGPSILPVTCGVGVEGGGDTRRVLHSITPCTLPVTLGVGKGRTKGEFQSVNDLIQKRQNLIYSDKRGGGSGVRDRAVIHAEKCSGGLPRDGQGSIGGDGLLRLTPQWYSSSPRPPHNGPEAKAASQTANS</sequence>
<comment type="caution">
    <text evidence="2">The sequence shown here is derived from an EMBL/GenBank/DDBJ whole genome shotgun (WGS) entry which is preliminary data.</text>
</comment>
<feature type="region of interest" description="Disordered" evidence="1">
    <location>
        <begin position="127"/>
        <end position="174"/>
    </location>
</feature>
<protein>
    <submittedName>
        <fullName evidence="2">Uncharacterized protein</fullName>
    </submittedName>
</protein>
<dbReference type="AlphaFoldDB" id="A0A5B7IUR0"/>
<evidence type="ECO:0000313" key="3">
    <source>
        <dbReference type="Proteomes" id="UP000324222"/>
    </source>
</evidence>
<evidence type="ECO:0000256" key="1">
    <source>
        <dbReference type="SAM" id="MobiDB-lite"/>
    </source>
</evidence>
<name>A0A5B7IUR0_PORTR</name>
<dbReference type="EMBL" id="VSRR010068380">
    <property type="protein sequence ID" value="MPC85406.1"/>
    <property type="molecule type" value="Genomic_DNA"/>
</dbReference>
<keyword evidence="3" id="KW-1185">Reference proteome</keyword>
<evidence type="ECO:0000313" key="2">
    <source>
        <dbReference type="EMBL" id="MPC85406.1"/>
    </source>
</evidence>
<dbReference type="Proteomes" id="UP000324222">
    <property type="component" value="Unassembled WGS sequence"/>
</dbReference>
<accession>A0A5B7IUR0</accession>
<organism evidence="2 3">
    <name type="scientific">Portunus trituberculatus</name>
    <name type="common">Swimming crab</name>
    <name type="synonym">Neptunus trituberculatus</name>
    <dbReference type="NCBI Taxonomy" id="210409"/>
    <lineage>
        <taxon>Eukaryota</taxon>
        <taxon>Metazoa</taxon>
        <taxon>Ecdysozoa</taxon>
        <taxon>Arthropoda</taxon>
        <taxon>Crustacea</taxon>
        <taxon>Multicrustacea</taxon>
        <taxon>Malacostraca</taxon>
        <taxon>Eumalacostraca</taxon>
        <taxon>Eucarida</taxon>
        <taxon>Decapoda</taxon>
        <taxon>Pleocyemata</taxon>
        <taxon>Brachyura</taxon>
        <taxon>Eubrachyura</taxon>
        <taxon>Portunoidea</taxon>
        <taxon>Portunidae</taxon>
        <taxon>Portuninae</taxon>
        <taxon>Portunus</taxon>
    </lineage>
</organism>
<reference evidence="2 3" key="1">
    <citation type="submission" date="2019-05" db="EMBL/GenBank/DDBJ databases">
        <title>Another draft genome of Portunus trituberculatus and its Hox gene families provides insights of decapod evolution.</title>
        <authorList>
            <person name="Jeong J.-H."/>
            <person name="Song I."/>
            <person name="Kim S."/>
            <person name="Choi T."/>
            <person name="Kim D."/>
            <person name="Ryu S."/>
            <person name="Kim W."/>
        </authorList>
    </citation>
    <scope>NUCLEOTIDE SEQUENCE [LARGE SCALE GENOMIC DNA]</scope>
    <source>
        <tissue evidence="2">Muscle</tissue>
    </source>
</reference>